<dbReference type="GO" id="GO:0034599">
    <property type="term" value="P:cellular response to oxidative stress"/>
    <property type="evidence" value="ECO:0007669"/>
    <property type="project" value="TreeGrafter"/>
</dbReference>
<keyword evidence="7" id="KW-0676">Redox-active center</keyword>
<keyword evidence="12" id="KW-0732">Signal</keyword>
<dbReference type="GO" id="GO:0008379">
    <property type="term" value="F:thioredoxin peroxidase activity"/>
    <property type="evidence" value="ECO:0007669"/>
    <property type="project" value="TreeGrafter"/>
</dbReference>
<evidence type="ECO:0000256" key="5">
    <source>
        <dbReference type="ARBA" id="ARBA00023002"/>
    </source>
</evidence>
<dbReference type="GO" id="GO:0045454">
    <property type="term" value="P:cell redox homeostasis"/>
    <property type="evidence" value="ECO:0007669"/>
    <property type="project" value="TreeGrafter"/>
</dbReference>
<evidence type="ECO:0000256" key="10">
    <source>
        <dbReference type="ARBA" id="ARBA00042639"/>
    </source>
</evidence>
<dbReference type="SUPFAM" id="SSF52833">
    <property type="entry name" value="Thioredoxin-like"/>
    <property type="match status" value="1"/>
</dbReference>
<name>A0A974NX36_9SPHN</name>
<keyword evidence="15" id="KW-1185">Reference proteome</keyword>
<evidence type="ECO:0000313" key="14">
    <source>
        <dbReference type="EMBL" id="QQV78485.1"/>
    </source>
</evidence>
<protein>
    <recommendedName>
        <fullName evidence="2">thioredoxin-dependent peroxiredoxin</fullName>
        <ecNumber evidence="2">1.11.1.24</ecNumber>
    </recommendedName>
    <alternativeName>
        <fullName evidence="8">Thioredoxin peroxidase</fullName>
    </alternativeName>
    <alternativeName>
        <fullName evidence="10">Thioredoxin-dependent peroxiredoxin Bcp</fullName>
    </alternativeName>
</protein>
<evidence type="ECO:0000256" key="11">
    <source>
        <dbReference type="ARBA" id="ARBA00049091"/>
    </source>
</evidence>
<keyword evidence="3" id="KW-0575">Peroxidase</keyword>
<dbReference type="PANTHER" id="PTHR42801:SF4">
    <property type="entry name" value="AHPC_TSA FAMILY PROTEIN"/>
    <property type="match status" value="1"/>
</dbReference>
<evidence type="ECO:0000256" key="9">
    <source>
        <dbReference type="ARBA" id="ARBA00038489"/>
    </source>
</evidence>
<proteinExistence type="inferred from homology"/>
<dbReference type="InterPro" id="IPR013766">
    <property type="entry name" value="Thioredoxin_domain"/>
</dbReference>
<feature type="domain" description="Thioredoxin" evidence="13">
    <location>
        <begin position="23"/>
        <end position="172"/>
    </location>
</feature>
<sequence>MKRLSLLAACAALFIGGAASAALPVGATAPDIVTKAARGGKMFDFALKSALKKGPVVLYFFPAAFTSGCTVEAHAFAEAAAEFQKNGATLIGLTGGNVERIAEFSKSECRDKFPVGAATPAVVSGYNVSLAAKAGWTDRTSYVIAPNGKIIYVLSQMSPAGHVEGTLDAVRKYKLAHK</sequence>
<dbReference type="Proteomes" id="UP000595894">
    <property type="component" value="Chromosome"/>
</dbReference>
<comment type="similarity">
    <text evidence="9">Belongs to the peroxiredoxin family. BCP/PrxQ subfamily.</text>
</comment>
<dbReference type="RefSeq" id="WP_202095408.1">
    <property type="nucleotide sequence ID" value="NZ_CP061035.1"/>
</dbReference>
<dbReference type="KEGG" id="sari:H5J25_07565"/>
<dbReference type="AlphaFoldDB" id="A0A974NX36"/>
<dbReference type="EC" id="1.11.1.24" evidence="2"/>
<dbReference type="InterPro" id="IPR050924">
    <property type="entry name" value="Peroxiredoxin_BCP/PrxQ"/>
</dbReference>
<dbReference type="PROSITE" id="PS51352">
    <property type="entry name" value="THIOREDOXIN_2"/>
    <property type="match status" value="1"/>
</dbReference>
<reference evidence="15" key="1">
    <citation type="submission" date="2020-09" db="EMBL/GenBank/DDBJ databases">
        <title>Sphingomonas sp., a new species isolated from pork steak.</title>
        <authorList>
            <person name="Heidler von Heilborn D."/>
        </authorList>
    </citation>
    <scope>NUCLEOTIDE SEQUENCE [LARGE SCALE GENOMIC DNA]</scope>
</reference>
<comment type="catalytic activity">
    <reaction evidence="11">
        <text>a hydroperoxide + [thioredoxin]-dithiol = an alcohol + [thioredoxin]-disulfide + H2O</text>
        <dbReference type="Rhea" id="RHEA:62620"/>
        <dbReference type="Rhea" id="RHEA-COMP:10698"/>
        <dbReference type="Rhea" id="RHEA-COMP:10700"/>
        <dbReference type="ChEBI" id="CHEBI:15377"/>
        <dbReference type="ChEBI" id="CHEBI:29950"/>
        <dbReference type="ChEBI" id="CHEBI:30879"/>
        <dbReference type="ChEBI" id="CHEBI:35924"/>
        <dbReference type="ChEBI" id="CHEBI:50058"/>
        <dbReference type="EC" id="1.11.1.24"/>
    </reaction>
</comment>
<keyword evidence="4" id="KW-0049">Antioxidant</keyword>
<dbReference type="Pfam" id="PF00578">
    <property type="entry name" value="AhpC-TSA"/>
    <property type="match status" value="1"/>
</dbReference>
<keyword evidence="5" id="KW-0560">Oxidoreductase</keyword>
<evidence type="ECO:0000256" key="8">
    <source>
        <dbReference type="ARBA" id="ARBA00032824"/>
    </source>
</evidence>
<evidence type="ECO:0000256" key="4">
    <source>
        <dbReference type="ARBA" id="ARBA00022862"/>
    </source>
</evidence>
<evidence type="ECO:0000256" key="6">
    <source>
        <dbReference type="ARBA" id="ARBA00023157"/>
    </source>
</evidence>
<accession>A0A974NX36</accession>
<organism evidence="14 15">
    <name type="scientific">Sphingomonas aliaeris</name>
    <dbReference type="NCBI Taxonomy" id="2759526"/>
    <lineage>
        <taxon>Bacteria</taxon>
        <taxon>Pseudomonadati</taxon>
        <taxon>Pseudomonadota</taxon>
        <taxon>Alphaproteobacteria</taxon>
        <taxon>Sphingomonadales</taxon>
        <taxon>Sphingomonadaceae</taxon>
        <taxon>Sphingomonas</taxon>
    </lineage>
</organism>
<feature type="chain" id="PRO_5036709597" description="thioredoxin-dependent peroxiredoxin" evidence="12">
    <location>
        <begin position="22"/>
        <end position="178"/>
    </location>
</feature>
<gene>
    <name evidence="14" type="ORF">H5J25_07565</name>
</gene>
<evidence type="ECO:0000256" key="7">
    <source>
        <dbReference type="ARBA" id="ARBA00023284"/>
    </source>
</evidence>
<dbReference type="Gene3D" id="3.40.30.10">
    <property type="entry name" value="Glutaredoxin"/>
    <property type="match status" value="1"/>
</dbReference>
<evidence type="ECO:0000256" key="1">
    <source>
        <dbReference type="ARBA" id="ARBA00003330"/>
    </source>
</evidence>
<dbReference type="GO" id="GO:0005737">
    <property type="term" value="C:cytoplasm"/>
    <property type="evidence" value="ECO:0007669"/>
    <property type="project" value="TreeGrafter"/>
</dbReference>
<dbReference type="PANTHER" id="PTHR42801">
    <property type="entry name" value="THIOREDOXIN-DEPENDENT PEROXIDE REDUCTASE"/>
    <property type="match status" value="1"/>
</dbReference>
<feature type="signal peptide" evidence="12">
    <location>
        <begin position="1"/>
        <end position="21"/>
    </location>
</feature>
<evidence type="ECO:0000256" key="12">
    <source>
        <dbReference type="SAM" id="SignalP"/>
    </source>
</evidence>
<dbReference type="InterPro" id="IPR036249">
    <property type="entry name" value="Thioredoxin-like_sf"/>
</dbReference>
<comment type="function">
    <text evidence="1">Thiol-specific peroxidase that catalyzes the reduction of hydrogen peroxide and organic hydroperoxides to water and alcohols, respectively. Plays a role in cell protection against oxidative stress by detoxifying peroxides and as sensor of hydrogen peroxide-mediated signaling events.</text>
</comment>
<dbReference type="EMBL" id="CP061035">
    <property type="protein sequence ID" value="QQV78485.1"/>
    <property type="molecule type" value="Genomic_DNA"/>
</dbReference>
<evidence type="ECO:0000313" key="15">
    <source>
        <dbReference type="Proteomes" id="UP000595894"/>
    </source>
</evidence>
<dbReference type="InterPro" id="IPR000866">
    <property type="entry name" value="AhpC/TSA"/>
</dbReference>
<keyword evidence="6" id="KW-1015">Disulfide bond</keyword>
<evidence type="ECO:0000256" key="3">
    <source>
        <dbReference type="ARBA" id="ARBA00022559"/>
    </source>
</evidence>
<evidence type="ECO:0000256" key="2">
    <source>
        <dbReference type="ARBA" id="ARBA00013017"/>
    </source>
</evidence>
<evidence type="ECO:0000259" key="13">
    <source>
        <dbReference type="PROSITE" id="PS51352"/>
    </source>
</evidence>